<keyword evidence="1" id="KW-0812">Transmembrane</keyword>
<feature type="transmembrane region" description="Helical" evidence="1">
    <location>
        <begin position="12"/>
        <end position="32"/>
    </location>
</feature>
<sequence length="438" mass="46984">MIQLGGLFARPTGTGAAIAGIATATLVLGIYLRVRPALVELRPLPIDRHVIHARTREAASSPDTTNVPPPPYRLDEFPGGRQIRTSYGTLQVFEWGPEDGDKVLLLHGIGTPCIAMGDMAKEFVAKGCRVMLFDLFGRGYSDAPADLPYDDRLYTTQILLVLSSSPLPWTGSSAFHLLGFSLGGAIAASFAAYHANMLRSVTLICPGGLVRPAHISWRSRLSYMEGGLLPEWLIQRLARKRLRPSPTHHTSVDIPDGAEDADVDFDAVPVARDAPTGPKVGEVVQWQFDGNDGFVPAYVSTIRNAPIYAQHEALWPLLAEALATRRTGSSEADLPAGMETGRICLIVAEKDPIVVAAECIEDARAVLGEDGVDAHIVKGGHEIGISRGKEIANIAMESWTRFRNETNVLGGLASDMSGSQNEVVSSAAYDAANTSAKI</sequence>
<dbReference type="RefSeq" id="XP_056056775.1">
    <property type="nucleotide sequence ID" value="XM_056202188.1"/>
</dbReference>
<keyword evidence="1" id="KW-1133">Transmembrane helix</keyword>
<dbReference type="AlphaFoldDB" id="A0A9W8UQ55"/>
<evidence type="ECO:0000256" key="1">
    <source>
        <dbReference type="SAM" id="Phobius"/>
    </source>
</evidence>
<protein>
    <recommendedName>
        <fullName evidence="2">AB hydrolase-1 domain-containing protein</fullName>
    </recommendedName>
</protein>
<keyword evidence="4" id="KW-1185">Reference proteome</keyword>
<name>A0A9W8UQ55_AKAMU</name>
<dbReference type="PANTHER" id="PTHR43139:SF65">
    <property type="entry name" value="HYDROLASE FAMILY PROTEIN, PUTATIVE (AFU_ORTHOLOGUE AFUA_6G07060)-RELATED"/>
    <property type="match status" value="1"/>
</dbReference>
<dbReference type="EMBL" id="JAJHUN010000006">
    <property type="protein sequence ID" value="KAJ4158408.1"/>
    <property type="molecule type" value="Genomic_DNA"/>
</dbReference>
<evidence type="ECO:0000259" key="2">
    <source>
        <dbReference type="Pfam" id="PF00561"/>
    </source>
</evidence>
<feature type="domain" description="AB hydrolase-1" evidence="2">
    <location>
        <begin position="103"/>
        <end position="212"/>
    </location>
</feature>
<gene>
    <name evidence="3" type="ORF">LMH87_008935</name>
</gene>
<dbReference type="SUPFAM" id="SSF53474">
    <property type="entry name" value="alpha/beta-Hydrolases"/>
    <property type="match status" value="1"/>
</dbReference>
<comment type="caution">
    <text evidence="3">The sequence shown here is derived from an EMBL/GenBank/DDBJ whole genome shotgun (WGS) entry which is preliminary data.</text>
</comment>
<dbReference type="Gene3D" id="3.40.50.1820">
    <property type="entry name" value="alpha/beta hydrolase"/>
    <property type="match status" value="1"/>
</dbReference>
<dbReference type="PANTHER" id="PTHR43139">
    <property type="entry name" value="SI:DKEY-122A22.2"/>
    <property type="match status" value="1"/>
</dbReference>
<reference evidence="3" key="1">
    <citation type="journal article" date="2023" name="Access Microbiol">
        <title>De-novo genome assembly for Akanthomyces muscarius, a biocontrol agent of insect agricultural pests.</title>
        <authorList>
            <person name="Erdos Z."/>
            <person name="Studholme D.J."/>
            <person name="Raymond B."/>
            <person name="Sharma M."/>
        </authorList>
    </citation>
    <scope>NUCLEOTIDE SEQUENCE</scope>
    <source>
        <strain evidence="3">Ve6</strain>
    </source>
</reference>
<dbReference type="InterPro" id="IPR000073">
    <property type="entry name" value="AB_hydrolase_1"/>
</dbReference>
<accession>A0A9W8UQ55</accession>
<dbReference type="Pfam" id="PF00561">
    <property type="entry name" value="Abhydrolase_1"/>
    <property type="match status" value="1"/>
</dbReference>
<evidence type="ECO:0000313" key="4">
    <source>
        <dbReference type="Proteomes" id="UP001144673"/>
    </source>
</evidence>
<dbReference type="KEGG" id="amus:LMH87_008935"/>
<organism evidence="3 4">
    <name type="scientific">Akanthomyces muscarius</name>
    <name type="common">Entomopathogenic fungus</name>
    <name type="synonym">Lecanicillium muscarium</name>
    <dbReference type="NCBI Taxonomy" id="2231603"/>
    <lineage>
        <taxon>Eukaryota</taxon>
        <taxon>Fungi</taxon>
        <taxon>Dikarya</taxon>
        <taxon>Ascomycota</taxon>
        <taxon>Pezizomycotina</taxon>
        <taxon>Sordariomycetes</taxon>
        <taxon>Hypocreomycetidae</taxon>
        <taxon>Hypocreales</taxon>
        <taxon>Cordycipitaceae</taxon>
        <taxon>Akanthomyces</taxon>
    </lineage>
</organism>
<dbReference type="InterPro" id="IPR052370">
    <property type="entry name" value="Meta-cleavage_hydrolase"/>
</dbReference>
<dbReference type="GO" id="GO:0005783">
    <property type="term" value="C:endoplasmic reticulum"/>
    <property type="evidence" value="ECO:0007669"/>
    <property type="project" value="TreeGrafter"/>
</dbReference>
<dbReference type="InterPro" id="IPR029058">
    <property type="entry name" value="AB_hydrolase_fold"/>
</dbReference>
<keyword evidence="1" id="KW-0472">Membrane</keyword>
<dbReference type="GeneID" id="80896094"/>
<evidence type="ECO:0000313" key="3">
    <source>
        <dbReference type="EMBL" id="KAJ4158408.1"/>
    </source>
</evidence>
<dbReference type="Proteomes" id="UP001144673">
    <property type="component" value="Unassembled WGS sequence"/>
</dbReference>
<proteinExistence type="predicted"/>